<evidence type="ECO:0000256" key="6">
    <source>
        <dbReference type="ARBA" id="ARBA00023063"/>
    </source>
</evidence>
<dbReference type="PANTHER" id="PTHR10071:SF281">
    <property type="entry name" value="BOX A-BINDING FACTOR-RELATED"/>
    <property type="match status" value="1"/>
</dbReference>
<evidence type="ECO:0000256" key="5">
    <source>
        <dbReference type="ARBA" id="ARBA00023015"/>
    </source>
</evidence>
<feature type="compositionally biased region" description="Polar residues" evidence="10">
    <location>
        <begin position="788"/>
        <end position="802"/>
    </location>
</feature>
<dbReference type="PRINTS" id="PR00619">
    <property type="entry name" value="GATAZNFINGER"/>
</dbReference>
<feature type="region of interest" description="Disordered" evidence="10">
    <location>
        <begin position="1"/>
        <end position="74"/>
    </location>
</feature>
<dbReference type="PROSITE" id="PS00344">
    <property type="entry name" value="GATA_ZN_FINGER_1"/>
    <property type="match status" value="1"/>
</dbReference>
<dbReference type="GO" id="GO:0008270">
    <property type="term" value="F:zinc ion binding"/>
    <property type="evidence" value="ECO:0007669"/>
    <property type="project" value="UniProtKB-KW"/>
</dbReference>
<feature type="compositionally biased region" description="Polar residues" evidence="10">
    <location>
        <begin position="638"/>
        <end position="649"/>
    </location>
</feature>
<dbReference type="GO" id="GO:0000978">
    <property type="term" value="F:RNA polymerase II cis-regulatory region sequence-specific DNA binding"/>
    <property type="evidence" value="ECO:0007669"/>
    <property type="project" value="TreeGrafter"/>
</dbReference>
<dbReference type="Proteomes" id="UP001161757">
    <property type="component" value="Unassembled WGS sequence"/>
</dbReference>
<feature type="region of interest" description="Disordered" evidence="10">
    <location>
        <begin position="761"/>
        <end position="837"/>
    </location>
</feature>
<dbReference type="GO" id="GO:0005634">
    <property type="term" value="C:nucleus"/>
    <property type="evidence" value="ECO:0007669"/>
    <property type="project" value="UniProtKB-SubCell"/>
</dbReference>
<evidence type="ECO:0000256" key="1">
    <source>
        <dbReference type="ARBA" id="ARBA00004123"/>
    </source>
</evidence>
<reference evidence="12" key="1">
    <citation type="submission" date="2023-01" db="EMBL/GenBank/DDBJ databases">
        <title>Exophiala dermititidis isolated from Cystic Fibrosis Patient.</title>
        <authorList>
            <person name="Kurbessoian T."/>
            <person name="Crocker A."/>
            <person name="Murante D."/>
            <person name="Hogan D.A."/>
            <person name="Stajich J.E."/>
        </authorList>
    </citation>
    <scope>NUCLEOTIDE SEQUENCE</scope>
    <source>
        <strain evidence="12">Ex8</strain>
    </source>
</reference>
<dbReference type="GO" id="GO:0045944">
    <property type="term" value="P:positive regulation of transcription by RNA polymerase II"/>
    <property type="evidence" value="ECO:0007669"/>
    <property type="project" value="TreeGrafter"/>
</dbReference>
<evidence type="ECO:0000313" key="13">
    <source>
        <dbReference type="Proteomes" id="UP001161757"/>
    </source>
</evidence>
<dbReference type="CDD" id="cd00202">
    <property type="entry name" value="ZnF_GATA"/>
    <property type="match status" value="1"/>
</dbReference>
<dbReference type="InterPro" id="IPR000679">
    <property type="entry name" value="Znf_GATA"/>
</dbReference>
<dbReference type="InterPro" id="IPR039355">
    <property type="entry name" value="Transcription_factor_GATA"/>
</dbReference>
<evidence type="ECO:0000256" key="7">
    <source>
        <dbReference type="ARBA" id="ARBA00023163"/>
    </source>
</evidence>
<feature type="region of interest" description="Disordered" evidence="10">
    <location>
        <begin position="332"/>
        <end position="359"/>
    </location>
</feature>
<comment type="subcellular location">
    <subcellularLocation>
        <location evidence="1">Nucleus</location>
    </subcellularLocation>
</comment>
<dbReference type="AlphaFoldDB" id="A0AAN6IQM1"/>
<keyword evidence="4" id="KW-0862">Zinc</keyword>
<accession>A0AAN6IQM1</accession>
<protein>
    <submittedName>
        <fullName evidence="12">Sodium- and chloride-dependent GABA transporter 1</fullName>
    </submittedName>
</protein>
<feature type="compositionally biased region" description="Polar residues" evidence="10">
    <location>
        <begin position="55"/>
        <end position="68"/>
    </location>
</feature>
<feature type="region of interest" description="Disordered" evidence="10">
    <location>
        <begin position="294"/>
        <end position="316"/>
    </location>
</feature>
<keyword evidence="2" id="KW-0479">Metal-binding</keyword>
<keyword evidence="8" id="KW-0539">Nucleus</keyword>
<dbReference type="GO" id="GO:0042128">
    <property type="term" value="P:nitrate assimilation"/>
    <property type="evidence" value="ECO:0007669"/>
    <property type="project" value="UniProtKB-KW"/>
</dbReference>
<evidence type="ECO:0000256" key="9">
    <source>
        <dbReference type="PROSITE-ProRule" id="PRU00094"/>
    </source>
</evidence>
<evidence type="ECO:0000256" key="10">
    <source>
        <dbReference type="SAM" id="MobiDB-lite"/>
    </source>
</evidence>
<proteinExistence type="predicted"/>
<feature type="compositionally biased region" description="Low complexity" evidence="10">
    <location>
        <begin position="36"/>
        <end position="49"/>
    </location>
</feature>
<dbReference type="EMBL" id="JAJGCB010000022">
    <property type="protein sequence ID" value="KAJ8987764.1"/>
    <property type="molecule type" value="Genomic_DNA"/>
</dbReference>
<dbReference type="GO" id="GO:0000122">
    <property type="term" value="P:negative regulation of transcription by RNA polymerase II"/>
    <property type="evidence" value="ECO:0007669"/>
    <property type="project" value="TreeGrafter"/>
</dbReference>
<dbReference type="FunFam" id="3.30.50.10:FF:000007">
    <property type="entry name" value="Nitrogen regulatory AreA, N-terminal"/>
    <property type="match status" value="1"/>
</dbReference>
<feature type="compositionally biased region" description="Low complexity" evidence="10">
    <location>
        <begin position="803"/>
        <end position="814"/>
    </location>
</feature>
<sequence>MSSADYEERGGTAASRTTSAVHSDAVHFSFSTAHPSSSFDDTDSSTWSSIGGALTGNTSANLSPTNLPSAAPAGINPSQLSKFTSSNLDLANSQPFSRGDESLLRDTVFPDWKNDAQSPDSESPEELQKKDPLGTQIWKLYSRTKSRLPNQERMENLTWRMMAMNLRRREQMQAAYANPQPGSDSRMAGTDAFLSAKQAQPKTIARVSAPSGIAQQLRKSIDNSAEQHAQVERNEAPGPHAHYMDPMNLDDFIVPSSVASPAGITSPAPSEAETQARSAQPAGIPIAARNKPQLQIPKGLPPSSMPQTSMPTHRSSEFDYVPKRVRKTSIDERRAGNRKRPAEFSPQVPPLIAPSGTNNSDIDNHVPDYTLDQHTTQFTGPASFQGQMALHLDSVHLSDDPILNQASSFQHNLTFSPAESPMVTNGPFSHMFPPTSMASSLNSTDIYSPPQSGYPSTVSTPQPGHENEHMQFYFDQGSSHPRAMPFYPSQRSSRLMTPMSSQFGFGSNNEHMYASMNGVGSAPAMSGFSMQQHVDPSSVLVPDYGRSPGVSMGGNDNMFQFGADSDQEDDDGNFGDGGLLMQSDYGQMGDPTLDINSGLQWDPNVSEFGSVPRYSGGKQVRIGGTTEMVNSPPDWGSSMLSRTHGSAASISDIRNRDQDPRRQKIPRTTSTPALSNHHMQSTTSSPGESGFSSRQPSRPGSPGPKNADQNGVPTTCTNCFTQTTPLWRRNPEGQPLCNACGLFLKLHGVVRPLSLKTDVIKKRNRGSGNAMPVGSAATRAAKKASRKNSVQQTPATTPTSGNAASDQASASPASVQGSAHSGSAATPPTTYPAGTTGGKPGVVPIAAAPPKPPVALGANMVRPVQMTPKRQRRQSRASTTNLPAVAGSAPSPSESDMQDGSQSTPKLAPATVTRAKATPLSTSAGVTTMASVMQGGLLSSSAQAIPPGPHGNSQEWEWLTMSL</sequence>
<gene>
    <name evidence="12" type="primary">GAT1</name>
    <name evidence="12" type="ORF">HRR80_008124</name>
</gene>
<keyword evidence="3 9" id="KW-0863">Zinc-finger</keyword>
<evidence type="ECO:0000256" key="2">
    <source>
        <dbReference type="ARBA" id="ARBA00022723"/>
    </source>
</evidence>
<feature type="compositionally biased region" description="Polar residues" evidence="10">
    <location>
        <begin position="890"/>
        <end position="905"/>
    </location>
</feature>
<dbReference type="SMART" id="SM00401">
    <property type="entry name" value="ZnF_GATA"/>
    <property type="match status" value="1"/>
</dbReference>
<dbReference type="InterPro" id="IPR013088">
    <property type="entry name" value="Znf_NHR/GATA"/>
</dbReference>
<evidence type="ECO:0000256" key="8">
    <source>
        <dbReference type="ARBA" id="ARBA00023242"/>
    </source>
</evidence>
<feature type="compositionally biased region" description="Low complexity" evidence="10">
    <location>
        <begin position="822"/>
        <end position="834"/>
    </location>
</feature>
<keyword evidence="7" id="KW-0804">Transcription</keyword>
<feature type="compositionally biased region" description="Polar residues" evidence="10">
    <location>
        <begin position="666"/>
        <end position="687"/>
    </location>
</feature>
<name>A0AAN6IQM1_EXODE</name>
<feature type="compositionally biased region" description="Basic and acidic residues" evidence="10">
    <location>
        <begin position="1"/>
        <end position="10"/>
    </location>
</feature>
<feature type="region of interest" description="Disordered" evidence="10">
    <location>
        <begin position="111"/>
        <end position="131"/>
    </location>
</feature>
<dbReference type="Gene3D" id="3.30.50.10">
    <property type="entry name" value="Erythroid Transcription Factor GATA-1, subunit A"/>
    <property type="match status" value="1"/>
</dbReference>
<dbReference type="PROSITE" id="PS50114">
    <property type="entry name" value="GATA_ZN_FINGER_2"/>
    <property type="match status" value="1"/>
</dbReference>
<dbReference type="InterPro" id="IPR013860">
    <property type="entry name" value="AreA_GATA"/>
</dbReference>
<feature type="compositionally biased region" description="Basic and acidic residues" evidence="10">
    <location>
        <begin position="653"/>
        <end position="662"/>
    </location>
</feature>
<comment type="caution">
    <text evidence="12">The sequence shown here is derived from an EMBL/GenBank/DDBJ whole genome shotgun (WGS) entry which is preliminary data.</text>
</comment>
<organism evidence="12 13">
    <name type="scientific">Exophiala dermatitidis</name>
    <name type="common">Black yeast-like fungus</name>
    <name type="synonym">Wangiella dermatitidis</name>
    <dbReference type="NCBI Taxonomy" id="5970"/>
    <lineage>
        <taxon>Eukaryota</taxon>
        <taxon>Fungi</taxon>
        <taxon>Dikarya</taxon>
        <taxon>Ascomycota</taxon>
        <taxon>Pezizomycotina</taxon>
        <taxon>Eurotiomycetes</taxon>
        <taxon>Chaetothyriomycetidae</taxon>
        <taxon>Chaetothyriales</taxon>
        <taxon>Herpotrichiellaceae</taxon>
        <taxon>Exophiala</taxon>
    </lineage>
</organism>
<feature type="region of interest" description="Disordered" evidence="10">
    <location>
        <begin position="866"/>
        <end position="916"/>
    </location>
</feature>
<evidence type="ECO:0000256" key="3">
    <source>
        <dbReference type="ARBA" id="ARBA00022771"/>
    </source>
</evidence>
<keyword evidence="5" id="KW-0805">Transcription regulation</keyword>
<feature type="region of interest" description="Disordered" evidence="10">
    <location>
        <begin position="219"/>
        <end position="281"/>
    </location>
</feature>
<keyword evidence="6" id="KW-0534">Nitrate assimilation</keyword>
<dbReference type="SUPFAM" id="SSF57716">
    <property type="entry name" value="Glucocorticoid receptor-like (DNA-binding domain)"/>
    <property type="match status" value="1"/>
</dbReference>
<dbReference type="Pfam" id="PF00320">
    <property type="entry name" value="GATA"/>
    <property type="match status" value="1"/>
</dbReference>
<dbReference type="PANTHER" id="PTHR10071">
    <property type="entry name" value="TRANSCRIPTION FACTOR GATA FAMILY MEMBER"/>
    <property type="match status" value="1"/>
</dbReference>
<evidence type="ECO:0000313" key="12">
    <source>
        <dbReference type="EMBL" id="KAJ8987764.1"/>
    </source>
</evidence>
<evidence type="ECO:0000259" key="11">
    <source>
        <dbReference type="PROSITE" id="PS50114"/>
    </source>
</evidence>
<feature type="compositionally biased region" description="Low complexity" evidence="10">
    <location>
        <begin position="689"/>
        <end position="704"/>
    </location>
</feature>
<feature type="domain" description="GATA-type" evidence="11">
    <location>
        <begin position="710"/>
        <end position="763"/>
    </location>
</feature>
<feature type="region of interest" description="Disordered" evidence="10">
    <location>
        <begin position="607"/>
        <end position="713"/>
    </location>
</feature>
<evidence type="ECO:0000256" key="4">
    <source>
        <dbReference type="ARBA" id="ARBA00022833"/>
    </source>
</evidence>
<dbReference type="GO" id="GO:0000981">
    <property type="term" value="F:DNA-binding transcription factor activity, RNA polymerase II-specific"/>
    <property type="evidence" value="ECO:0007669"/>
    <property type="project" value="TreeGrafter"/>
</dbReference>
<dbReference type="Pfam" id="PF08550">
    <property type="entry name" value="GATA_AreA"/>
    <property type="match status" value="1"/>
</dbReference>